<evidence type="ECO:0000313" key="1">
    <source>
        <dbReference type="EMBL" id="KKL24178.1"/>
    </source>
</evidence>
<protein>
    <submittedName>
        <fullName evidence="1">Uncharacterized protein</fullName>
    </submittedName>
</protein>
<dbReference type="SUPFAM" id="SSF57938">
    <property type="entry name" value="DnaJ/Hsp40 cysteine-rich domain"/>
    <property type="match status" value="1"/>
</dbReference>
<name>A0A0F9EJW0_9ZZZZ</name>
<dbReference type="InterPro" id="IPR036410">
    <property type="entry name" value="HSP_DnaJ_Cys-rich_dom_sf"/>
</dbReference>
<reference evidence="1" key="1">
    <citation type="journal article" date="2015" name="Nature">
        <title>Complex archaea that bridge the gap between prokaryotes and eukaryotes.</title>
        <authorList>
            <person name="Spang A."/>
            <person name="Saw J.H."/>
            <person name="Jorgensen S.L."/>
            <person name="Zaremba-Niedzwiedzka K."/>
            <person name="Martijn J."/>
            <person name="Lind A.E."/>
            <person name="van Eijk R."/>
            <person name="Schleper C."/>
            <person name="Guy L."/>
            <person name="Ettema T.J."/>
        </authorList>
    </citation>
    <scope>NUCLEOTIDE SEQUENCE</scope>
</reference>
<dbReference type="EMBL" id="LAZR01036691">
    <property type="protein sequence ID" value="KKL24178.1"/>
    <property type="molecule type" value="Genomic_DNA"/>
</dbReference>
<accession>A0A0F9EJW0</accession>
<proteinExistence type="predicted"/>
<comment type="caution">
    <text evidence="1">The sequence shown here is derived from an EMBL/GenBank/DDBJ whole genome shotgun (WGS) entry which is preliminary data.</text>
</comment>
<dbReference type="AlphaFoldDB" id="A0A0F9EJW0"/>
<gene>
    <name evidence="1" type="ORF">LCGC14_2417940</name>
</gene>
<sequence length="59" mass="6461">MPSLKDKLKARLKGKAKPKAKKVKLERCLDCGGKGNFDDGEVECLDCGGKGKVEVKRKK</sequence>
<organism evidence="1">
    <name type="scientific">marine sediment metagenome</name>
    <dbReference type="NCBI Taxonomy" id="412755"/>
    <lineage>
        <taxon>unclassified sequences</taxon>
        <taxon>metagenomes</taxon>
        <taxon>ecological metagenomes</taxon>
    </lineage>
</organism>